<keyword evidence="4" id="KW-0540">Nuclease</keyword>
<feature type="domain" description="Endonuclease/exonuclease/phosphatase" evidence="11">
    <location>
        <begin position="57"/>
        <end position="291"/>
    </location>
</feature>
<evidence type="ECO:0000259" key="11">
    <source>
        <dbReference type="Pfam" id="PF03372"/>
    </source>
</evidence>
<evidence type="ECO:0000256" key="9">
    <source>
        <dbReference type="ARBA" id="ARBA00023204"/>
    </source>
</evidence>
<evidence type="ECO:0000256" key="2">
    <source>
        <dbReference type="ARBA" id="ARBA00001946"/>
    </source>
</evidence>
<sequence length="341" mass="38016">MVSKAMLHSLLQKQLSYSPEPGPLHTFRDATWRPSSTPVLPDPIAPAVAPLNSLHLLTWNIDFMASRPRERMASALRYLEQLVADIPSSSAVVIFLQEIMESENVGEQDANDLSQIANAPWIQQKFNVTDIGSGEWDSPYGQVALVDRRLAVARVSRLRFVSEYQRVALFVDVCLCSSSSGDAKYLRLCNVHLDSSYGTMRPVQWKALAKHLQSGAEGVAASILAGDCNANQPRDRTEPQDNGFKDAYLELGRGEGDEEGATWGFQSLSWERWGRQRLDKEVFWGDVRVRKLDRMGVGVQVEDEAARSEIKSLGELPFVTDHYGLMGDFEVQDGLRTVTSD</sequence>
<reference evidence="12" key="1">
    <citation type="journal article" date="2020" name="Stud. Mycol.">
        <title>101 Dothideomycetes genomes: a test case for predicting lifestyles and emergence of pathogens.</title>
        <authorList>
            <person name="Haridas S."/>
            <person name="Albert R."/>
            <person name="Binder M."/>
            <person name="Bloem J."/>
            <person name="Labutti K."/>
            <person name="Salamov A."/>
            <person name="Andreopoulos B."/>
            <person name="Baker S."/>
            <person name="Barry K."/>
            <person name="Bills G."/>
            <person name="Bluhm B."/>
            <person name="Cannon C."/>
            <person name="Castanera R."/>
            <person name="Culley D."/>
            <person name="Daum C."/>
            <person name="Ezra D."/>
            <person name="Gonzalez J."/>
            <person name="Henrissat B."/>
            <person name="Kuo A."/>
            <person name="Liang C."/>
            <person name="Lipzen A."/>
            <person name="Lutzoni F."/>
            <person name="Magnuson J."/>
            <person name="Mondo S."/>
            <person name="Nolan M."/>
            <person name="Ohm R."/>
            <person name="Pangilinan J."/>
            <person name="Park H.-J."/>
            <person name="Ramirez L."/>
            <person name="Alfaro M."/>
            <person name="Sun H."/>
            <person name="Tritt A."/>
            <person name="Yoshinaga Y."/>
            <person name="Zwiers L.-H."/>
            <person name="Turgeon B."/>
            <person name="Goodwin S."/>
            <person name="Spatafora J."/>
            <person name="Crous P."/>
            <person name="Grigoriev I."/>
        </authorList>
    </citation>
    <scope>NUCLEOTIDE SEQUENCE</scope>
    <source>
        <strain evidence="12">CBS 122368</strain>
    </source>
</reference>
<dbReference type="GO" id="GO:0005737">
    <property type="term" value="C:cytoplasm"/>
    <property type="evidence" value="ECO:0007669"/>
    <property type="project" value="TreeGrafter"/>
</dbReference>
<keyword evidence="9" id="KW-0234">DNA repair</keyword>
<dbReference type="AlphaFoldDB" id="A0A6A6ISR2"/>
<dbReference type="InterPro" id="IPR051547">
    <property type="entry name" value="TDP2-like"/>
</dbReference>
<evidence type="ECO:0000256" key="8">
    <source>
        <dbReference type="ARBA" id="ARBA00022842"/>
    </source>
</evidence>
<dbReference type="OrthoDB" id="9975959at2759"/>
<comment type="cofactor">
    <cofactor evidence="2">
        <name>Mg(2+)</name>
        <dbReference type="ChEBI" id="CHEBI:18420"/>
    </cofactor>
</comment>
<evidence type="ECO:0000256" key="4">
    <source>
        <dbReference type="ARBA" id="ARBA00022722"/>
    </source>
</evidence>
<protein>
    <recommendedName>
        <fullName evidence="11">Endonuclease/exonuclease/phosphatase domain-containing protein</fullName>
    </recommendedName>
</protein>
<dbReference type="Gene3D" id="3.60.10.10">
    <property type="entry name" value="Endonuclease/exonuclease/phosphatase"/>
    <property type="match status" value="1"/>
</dbReference>
<dbReference type="SUPFAM" id="SSF56219">
    <property type="entry name" value="DNase I-like"/>
    <property type="match status" value="1"/>
</dbReference>
<dbReference type="PANTHER" id="PTHR15822:SF4">
    <property type="entry name" value="TYROSYL-DNA PHOSPHODIESTERASE 2"/>
    <property type="match status" value="1"/>
</dbReference>
<keyword evidence="5" id="KW-0479">Metal-binding</keyword>
<dbReference type="Pfam" id="PF03372">
    <property type="entry name" value="Exo_endo_phos"/>
    <property type="match status" value="1"/>
</dbReference>
<dbReference type="GO" id="GO:0006302">
    <property type="term" value="P:double-strand break repair"/>
    <property type="evidence" value="ECO:0007669"/>
    <property type="project" value="TreeGrafter"/>
</dbReference>
<keyword evidence="10" id="KW-0539">Nucleus</keyword>
<accession>A0A6A6ISR2</accession>
<evidence type="ECO:0000256" key="3">
    <source>
        <dbReference type="ARBA" id="ARBA00004322"/>
    </source>
</evidence>
<dbReference type="GO" id="GO:0070260">
    <property type="term" value="F:5'-tyrosyl-DNA phosphodiesterase activity"/>
    <property type="evidence" value="ECO:0007669"/>
    <property type="project" value="TreeGrafter"/>
</dbReference>
<dbReference type="GO" id="GO:0046872">
    <property type="term" value="F:metal ion binding"/>
    <property type="evidence" value="ECO:0007669"/>
    <property type="project" value="UniProtKB-KW"/>
</dbReference>
<comment type="cofactor">
    <cofactor evidence="1">
        <name>Mn(2+)</name>
        <dbReference type="ChEBI" id="CHEBI:29035"/>
    </cofactor>
</comment>
<evidence type="ECO:0000256" key="10">
    <source>
        <dbReference type="ARBA" id="ARBA00023242"/>
    </source>
</evidence>
<keyword evidence="13" id="KW-1185">Reference proteome</keyword>
<evidence type="ECO:0000256" key="5">
    <source>
        <dbReference type="ARBA" id="ARBA00022723"/>
    </source>
</evidence>
<keyword evidence="6" id="KW-0227">DNA damage</keyword>
<comment type="subcellular location">
    <subcellularLocation>
        <location evidence="3">Nucleus</location>
        <location evidence="3">PML body</location>
    </subcellularLocation>
</comment>
<name>A0A6A6ISR2_9PLEO</name>
<keyword evidence="7" id="KW-0378">Hydrolase</keyword>
<evidence type="ECO:0000256" key="1">
    <source>
        <dbReference type="ARBA" id="ARBA00001936"/>
    </source>
</evidence>
<evidence type="ECO:0000313" key="13">
    <source>
        <dbReference type="Proteomes" id="UP000800094"/>
    </source>
</evidence>
<dbReference type="GO" id="GO:0004518">
    <property type="term" value="F:nuclease activity"/>
    <property type="evidence" value="ECO:0007669"/>
    <property type="project" value="UniProtKB-KW"/>
</dbReference>
<keyword evidence="8" id="KW-0460">Magnesium</keyword>
<dbReference type="EMBL" id="ML987191">
    <property type="protein sequence ID" value="KAF2252872.1"/>
    <property type="molecule type" value="Genomic_DNA"/>
</dbReference>
<organism evidence="12 13">
    <name type="scientific">Trematosphaeria pertusa</name>
    <dbReference type="NCBI Taxonomy" id="390896"/>
    <lineage>
        <taxon>Eukaryota</taxon>
        <taxon>Fungi</taxon>
        <taxon>Dikarya</taxon>
        <taxon>Ascomycota</taxon>
        <taxon>Pezizomycotina</taxon>
        <taxon>Dothideomycetes</taxon>
        <taxon>Pleosporomycetidae</taxon>
        <taxon>Pleosporales</taxon>
        <taxon>Massarineae</taxon>
        <taxon>Trematosphaeriaceae</taxon>
        <taxon>Trematosphaeria</taxon>
    </lineage>
</organism>
<dbReference type="InterPro" id="IPR036691">
    <property type="entry name" value="Endo/exonu/phosph_ase_sf"/>
</dbReference>
<proteinExistence type="predicted"/>
<gene>
    <name evidence="12" type="ORF">BU26DRAFT_210863</name>
</gene>
<evidence type="ECO:0000256" key="6">
    <source>
        <dbReference type="ARBA" id="ARBA00022763"/>
    </source>
</evidence>
<evidence type="ECO:0000313" key="12">
    <source>
        <dbReference type="EMBL" id="KAF2252872.1"/>
    </source>
</evidence>
<dbReference type="InterPro" id="IPR005135">
    <property type="entry name" value="Endo/exonuclease/phosphatase"/>
</dbReference>
<dbReference type="RefSeq" id="XP_033687876.1">
    <property type="nucleotide sequence ID" value="XM_033820643.1"/>
</dbReference>
<dbReference type="PANTHER" id="PTHR15822">
    <property type="entry name" value="TRAF AND TNF RECEPTOR-ASSOCIATED PROTEIN"/>
    <property type="match status" value="1"/>
</dbReference>
<dbReference type="GeneID" id="54573973"/>
<dbReference type="GO" id="GO:0003697">
    <property type="term" value="F:single-stranded DNA binding"/>
    <property type="evidence" value="ECO:0007669"/>
    <property type="project" value="TreeGrafter"/>
</dbReference>
<evidence type="ECO:0000256" key="7">
    <source>
        <dbReference type="ARBA" id="ARBA00022801"/>
    </source>
</evidence>
<dbReference type="Proteomes" id="UP000800094">
    <property type="component" value="Unassembled WGS sequence"/>
</dbReference>